<dbReference type="Gene3D" id="3.40.1190.20">
    <property type="match status" value="1"/>
</dbReference>
<dbReference type="SUPFAM" id="SSF53613">
    <property type="entry name" value="Ribokinase-like"/>
    <property type="match status" value="1"/>
</dbReference>
<dbReference type="AlphaFoldDB" id="A0A261EX55"/>
<evidence type="ECO:0000256" key="6">
    <source>
        <dbReference type="SAM" id="MobiDB-lite"/>
    </source>
</evidence>
<dbReference type="CDD" id="cd01169">
    <property type="entry name" value="HMPP_kinase"/>
    <property type="match status" value="1"/>
</dbReference>
<comment type="catalytic activity">
    <reaction evidence="2">
        <text>4-amino-2-methyl-5-(phosphooxymethyl)pyrimidine + ATP = 4-amino-2-methyl-5-(diphosphooxymethyl)pyrimidine + ADP</text>
        <dbReference type="Rhea" id="RHEA:19893"/>
        <dbReference type="ChEBI" id="CHEBI:30616"/>
        <dbReference type="ChEBI" id="CHEBI:57841"/>
        <dbReference type="ChEBI" id="CHEBI:58354"/>
        <dbReference type="ChEBI" id="CHEBI:456216"/>
        <dbReference type="EC" id="2.7.4.7"/>
    </reaction>
</comment>
<comment type="caution">
    <text evidence="8">The sequence shown here is derived from an EMBL/GenBank/DDBJ whole genome shotgun (WGS) entry which is preliminary data.</text>
</comment>
<comment type="function">
    <text evidence="3">Catalyzes the phosphorylation of hydroxymethylpyrimidine phosphate (HMP-P) to HMP-PP, and of HMP to HMP-P.</text>
</comment>
<dbReference type="GO" id="GO:0005829">
    <property type="term" value="C:cytosol"/>
    <property type="evidence" value="ECO:0007669"/>
    <property type="project" value="TreeGrafter"/>
</dbReference>
<feature type="domain" description="Pyridoxamine kinase/Phosphomethylpyrimidine kinase" evidence="7">
    <location>
        <begin position="196"/>
        <end position="282"/>
    </location>
</feature>
<evidence type="ECO:0000256" key="2">
    <source>
        <dbReference type="ARBA" id="ARBA00000565"/>
    </source>
</evidence>
<evidence type="ECO:0000313" key="9">
    <source>
        <dbReference type="Proteomes" id="UP000216454"/>
    </source>
</evidence>
<reference evidence="8 9" key="1">
    <citation type="journal article" date="2017" name="BMC Genomics">
        <title>Comparative genomic and phylogenomic analyses of the Bifidobacteriaceae family.</title>
        <authorList>
            <person name="Lugli G.A."/>
            <person name="Milani C."/>
            <person name="Turroni F."/>
            <person name="Duranti S."/>
            <person name="Mancabelli L."/>
            <person name="Mangifesta M."/>
            <person name="Ferrario C."/>
            <person name="Modesto M."/>
            <person name="Mattarelli P."/>
            <person name="Jiri K."/>
            <person name="van Sinderen D."/>
            <person name="Ventura M."/>
        </authorList>
    </citation>
    <scope>NUCLEOTIDE SEQUENCE [LARGE SCALE GENOMIC DNA]</scope>
    <source>
        <strain evidence="8 9">DSM 24744</strain>
    </source>
</reference>
<dbReference type="InterPro" id="IPR004399">
    <property type="entry name" value="HMP/HMP-P_kinase_dom"/>
</dbReference>
<evidence type="ECO:0000256" key="1">
    <source>
        <dbReference type="ARBA" id="ARBA00000151"/>
    </source>
</evidence>
<feature type="compositionally biased region" description="Polar residues" evidence="6">
    <location>
        <begin position="51"/>
        <end position="62"/>
    </location>
</feature>
<dbReference type="GO" id="GO:0008902">
    <property type="term" value="F:hydroxymethylpyrimidine kinase activity"/>
    <property type="evidence" value="ECO:0007669"/>
    <property type="project" value="UniProtKB-EC"/>
</dbReference>
<dbReference type="PANTHER" id="PTHR20858:SF17">
    <property type="entry name" value="HYDROXYMETHYLPYRIMIDINE_PHOSPHOMETHYLPYRIMIDINE KINASE THI20-RELATED"/>
    <property type="match status" value="1"/>
</dbReference>
<keyword evidence="9" id="KW-1185">Reference proteome</keyword>
<keyword evidence="8" id="KW-0808">Transferase</keyword>
<dbReference type="OrthoDB" id="34166at2"/>
<comment type="catalytic activity">
    <reaction evidence="1">
        <text>4-amino-5-hydroxymethyl-2-methylpyrimidine + ATP = 4-amino-2-methyl-5-(phosphooxymethyl)pyrimidine + ADP + H(+)</text>
        <dbReference type="Rhea" id="RHEA:23096"/>
        <dbReference type="ChEBI" id="CHEBI:15378"/>
        <dbReference type="ChEBI" id="CHEBI:16892"/>
        <dbReference type="ChEBI" id="CHEBI:30616"/>
        <dbReference type="ChEBI" id="CHEBI:58354"/>
        <dbReference type="ChEBI" id="CHEBI:456216"/>
        <dbReference type="EC" id="2.7.1.49"/>
    </reaction>
</comment>
<dbReference type="InterPro" id="IPR013749">
    <property type="entry name" value="PM/HMP-P_kinase-1"/>
</dbReference>
<dbReference type="EMBL" id="MWWQ01000008">
    <property type="protein sequence ID" value="OZG51425.1"/>
    <property type="molecule type" value="Genomic_DNA"/>
</dbReference>
<evidence type="ECO:0000256" key="3">
    <source>
        <dbReference type="ARBA" id="ARBA00003848"/>
    </source>
</evidence>
<feature type="compositionally biased region" description="Polar residues" evidence="6">
    <location>
        <begin position="84"/>
        <end position="100"/>
    </location>
</feature>
<keyword evidence="8" id="KW-0418">Kinase</keyword>
<proteinExistence type="predicted"/>
<dbReference type="Pfam" id="PF08543">
    <property type="entry name" value="Phos_pyr_kin"/>
    <property type="match status" value="2"/>
</dbReference>
<evidence type="ECO:0000256" key="4">
    <source>
        <dbReference type="ARBA" id="ARBA00004769"/>
    </source>
</evidence>
<feature type="region of interest" description="Disordered" evidence="6">
    <location>
        <begin position="43"/>
        <end position="100"/>
    </location>
</feature>
<organism evidence="8 9">
    <name type="scientific">Pseudoscardovia suis</name>
    <dbReference type="NCBI Taxonomy" id="987063"/>
    <lineage>
        <taxon>Bacteria</taxon>
        <taxon>Bacillati</taxon>
        <taxon>Actinomycetota</taxon>
        <taxon>Actinomycetes</taxon>
        <taxon>Bifidobacteriales</taxon>
        <taxon>Bifidobacteriaceae</taxon>
        <taxon>Pseudoscardovia</taxon>
    </lineage>
</organism>
<evidence type="ECO:0000256" key="5">
    <source>
        <dbReference type="ARBA" id="ARBA00022977"/>
    </source>
</evidence>
<evidence type="ECO:0000259" key="7">
    <source>
        <dbReference type="Pfam" id="PF08543"/>
    </source>
</evidence>
<sequence length="567" mass="59494">MNAAEEAVREALMESGFEFHHKMQSAQPHAHATNVHTANTTNAQEARSAMNAATAQSPTAPSQPAVPAPTLPAAAVDAVKATSEPASPAQQTHQSPRSLAASSTLPLVNGDHSAYASRGTGSTSGTVRGRIARNYGSTAFISPSSGATSNVSYATHDSRSSFTSRSVSANGAYQPSNLAHGHVNQKPRVLAIAGTDPTGGAGILADMKSIMACGGYGMGVVTSVVAQNTCKVSGIWPQSAEAITAQLQAVSSDVSIDSIKIGMMGTADAINAVHEWLETTDFTRMGGLWRKSSHKIQNTGVITTPIVQRSQHSHAAQDSLNLPGSQPLLNPEGSTMTPETFATDSDGRPVAAYHGIKQRVSDKQRPWVVLDPVMISTSGTRLLDPAAEGALAELLTSGLIDVLTPNLPELASLVGQPVAQTWEEAVEQGTTLLGKLGGSTRIYVKTGHLENSTSRADAFIDACTMRAISRNPVVTRLPGVKIDTRNTHGTGCALSSALATFRPQCKDWLETAQRSKAWIRGTIKHADELGVGLGNGPINHSWNLVDSTPIEDVPHQDATSNVLRRGI</sequence>
<dbReference type="GO" id="GO:0009228">
    <property type="term" value="P:thiamine biosynthetic process"/>
    <property type="evidence" value="ECO:0007669"/>
    <property type="project" value="UniProtKB-KW"/>
</dbReference>
<evidence type="ECO:0000313" key="8">
    <source>
        <dbReference type="EMBL" id="OZG51425.1"/>
    </source>
</evidence>
<protein>
    <submittedName>
        <fullName evidence="8">Bifunctional hydroxymethylpyrimidine kinase/phosphomethylpyrimidine kinase</fullName>
    </submittedName>
</protein>
<dbReference type="GO" id="GO:0009229">
    <property type="term" value="P:thiamine diphosphate biosynthetic process"/>
    <property type="evidence" value="ECO:0007669"/>
    <property type="project" value="UniProtKB-UniPathway"/>
</dbReference>
<dbReference type="Proteomes" id="UP000216454">
    <property type="component" value="Unassembled WGS sequence"/>
</dbReference>
<dbReference type="InterPro" id="IPR029056">
    <property type="entry name" value="Ribokinase-like"/>
</dbReference>
<comment type="pathway">
    <text evidence="4">Cofactor biosynthesis; thiamine diphosphate biosynthesis; 4-amino-2-methyl-5-diphosphomethylpyrimidine from 5-amino-1-(5-phospho-D-ribosyl)imidazole: step 3/3.</text>
</comment>
<dbReference type="PANTHER" id="PTHR20858">
    <property type="entry name" value="PHOSPHOMETHYLPYRIMIDINE KINASE"/>
    <property type="match status" value="1"/>
</dbReference>
<dbReference type="RefSeq" id="WP_100346269.1">
    <property type="nucleotide sequence ID" value="NZ_MWWQ01000008.1"/>
</dbReference>
<dbReference type="UniPathway" id="UPA00060">
    <property type="reaction ID" value="UER00138"/>
</dbReference>
<gene>
    <name evidence="8" type="ORF">PSSU_1048</name>
</gene>
<name>A0A261EX55_9BIFI</name>
<feature type="domain" description="Pyridoxamine kinase/Phosphomethylpyrimidine kinase" evidence="7">
    <location>
        <begin position="356"/>
        <end position="539"/>
    </location>
</feature>
<accession>A0A261EX55</accession>
<keyword evidence="5" id="KW-0784">Thiamine biosynthesis</keyword>
<dbReference type="GO" id="GO:0008972">
    <property type="term" value="F:phosphomethylpyrimidine kinase activity"/>
    <property type="evidence" value="ECO:0007669"/>
    <property type="project" value="UniProtKB-EC"/>
</dbReference>